<evidence type="ECO:0000259" key="5">
    <source>
        <dbReference type="Pfam" id="PF25954"/>
    </source>
</evidence>
<dbReference type="SUPFAM" id="SSF111369">
    <property type="entry name" value="HlyD-like secretion proteins"/>
    <property type="match status" value="1"/>
</dbReference>
<feature type="transmembrane region" description="Helical" evidence="3">
    <location>
        <begin position="12"/>
        <end position="32"/>
    </location>
</feature>
<evidence type="ECO:0000313" key="6">
    <source>
        <dbReference type="EMBL" id="QQO10122.1"/>
    </source>
</evidence>
<dbReference type="Gene3D" id="1.10.287.470">
    <property type="entry name" value="Helix hairpin bin"/>
    <property type="match status" value="1"/>
</dbReference>
<dbReference type="KEGG" id="bhc:JFL75_04170"/>
<dbReference type="Pfam" id="PF25917">
    <property type="entry name" value="BSH_RND"/>
    <property type="match status" value="1"/>
</dbReference>
<reference evidence="6" key="1">
    <citation type="submission" date="2021-01" db="EMBL/GenBank/DDBJ databases">
        <title>Description of Breznakiella homolactica.</title>
        <authorList>
            <person name="Song Y."/>
            <person name="Brune A."/>
        </authorList>
    </citation>
    <scope>NUCLEOTIDE SEQUENCE</scope>
    <source>
        <strain evidence="6">RmG30</strain>
    </source>
</reference>
<keyword evidence="3" id="KW-0812">Transmembrane</keyword>
<feature type="domain" description="CusB-like beta-barrel" evidence="5">
    <location>
        <begin position="205"/>
        <end position="279"/>
    </location>
</feature>
<dbReference type="NCBIfam" id="TIGR01730">
    <property type="entry name" value="RND_mfp"/>
    <property type="match status" value="1"/>
</dbReference>
<comment type="similarity">
    <text evidence="1">Belongs to the membrane fusion protein (MFP) (TC 8.A.1) family.</text>
</comment>
<dbReference type="GO" id="GO:0015562">
    <property type="term" value="F:efflux transmembrane transporter activity"/>
    <property type="evidence" value="ECO:0007669"/>
    <property type="project" value="TreeGrafter"/>
</dbReference>
<evidence type="ECO:0000256" key="3">
    <source>
        <dbReference type="SAM" id="Phobius"/>
    </source>
</evidence>
<feature type="domain" description="Multidrug resistance protein MdtA-like barrel-sandwich hybrid" evidence="4">
    <location>
        <begin position="72"/>
        <end position="193"/>
    </location>
</feature>
<dbReference type="InterPro" id="IPR058792">
    <property type="entry name" value="Beta-barrel_RND_2"/>
</dbReference>
<keyword evidence="3" id="KW-0472">Membrane</keyword>
<evidence type="ECO:0000256" key="1">
    <source>
        <dbReference type="ARBA" id="ARBA00009477"/>
    </source>
</evidence>
<sequence>MKSGKNLKRSPVKIVIFAVLAVLFAAAVWSILRKDRETTQEFLAPVITINPVLGSIEKTIHISSQVETGRLITLVPRVAGTLVFLDANPGAQVTADQLLARIDSAPYDLTFLQAKAAYTTSKSTYDRINGLYQNQAATRQNFEEARAAYEAAKAQFELAELNLDYTNVRAPMDGIVLMRHGTEGGLVDTGMPLVTIGDLGDLRIKAAVPEIHYRFFAENWESMEVRLTVRALEGETFILEPLSLAPYISPENRSFLVEYVIPEGAERGLRPGMFANVSFILERREDVYYLPFRVLGSRDRLWYADENGEAQFVQYSPAFFNEDVFEIPRELSRRSYILEGQHFITPGQKLNILSENPGVSVQ</sequence>
<evidence type="ECO:0000259" key="4">
    <source>
        <dbReference type="Pfam" id="PF25917"/>
    </source>
</evidence>
<proteinExistence type="inferred from homology"/>
<dbReference type="Gene3D" id="2.40.30.170">
    <property type="match status" value="1"/>
</dbReference>
<dbReference type="GO" id="GO:1990281">
    <property type="term" value="C:efflux pump complex"/>
    <property type="evidence" value="ECO:0007669"/>
    <property type="project" value="TreeGrafter"/>
</dbReference>
<dbReference type="AlphaFoldDB" id="A0A7T7XPL4"/>
<organism evidence="6 7">
    <name type="scientific">Breznakiella homolactica</name>
    <dbReference type="NCBI Taxonomy" id="2798577"/>
    <lineage>
        <taxon>Bacteria</taxon>
        <taxon>Pseudomonadati</taxon>
        <taxon>Spirochaetota</taxon>
        <taxon>Spirochaetia</taxon>
        <taxon>Spirochaetales</taxon>
        <taxon>Breznakiellaceae</taxon>
        <taxon>Breznakiella</taxon>
    </lineage>
</organism>
<dbReference type="PANTHER" id="PTHR30469">
    <property type="entry name" value="MULTIDRUG RESISTANCE PROTEIN MDTA"/>
    <property type="match status" value="1"/>
</dbReference>
<name>A0A7T7XPL4_9SPIR</name>
<protein>
    <submittedName>
        <fullName evidence="6">Efflux RND transporter periplasmic adaptor subunit</fullName>
    </submittedName>
</protein>
<dbReference type="Gene3D" id="2.40.50.100">
    <property type="match status" value="1"/>
</dbReference>
<dbReference type="Pfam" id="PF25954">
    <property type="entry name" value="Beta-barrel_RND_2"/>
    <property type="match status" value="1"/>
</dbReference>
<evidence type="ECO:0000313" key="7">
    <source>
        <dbReference type="Proteomes" id="UP000595917"/>
    </source>
</evidence>
<feature type="coiled-coil region" evidence="2">
    <location>
        <begin position="135"/>
        <end position="162"/>
    </location>
</feature>
<gene>
    <name evidence="6" type="ORF">JFL75_04170</name>
</gene>
<accession>A0A7T7XPL4</accession>
<dbReference type="InterPro" id="IPR006143">
    <property type="entry name" value="RND_pump_MFP"/>
</dbReference>
<dbReference type="Proteomes" id="UP000595917">
    <property type="component" value="Chromosome"/>
</dbReference>
<keyword evidence="2" id="KW-0175">Coiled coil</keyword>
<dbReference type="RefSeq" id="WP_215627426.1">
    <property type="nucleotide sequence ID" value="NZ_CP067089.2"/>
</dbReference>
<keyword evidence="3" id="KW-1133">Transmembrane helix</keyword>
<evidence type="ECO:0000256" key="2">
    <source>
        <dbReference type="SAM" id="Coils"/>
    </source>
</evidence>
<keyword evidence="7" id="KW-1185">Reference proteome</keyword>
<dbReference type="InterPro" id="IPR058625">
    <property type="entry name" value="MdtA-like_BSH"/>
</dbReference>
<dbReference type="EMBL" id="CP067089">
    <property type="protein sequence ID" value="QQO10122.1"/>
    <property type="molecule type" value="Genomic_DNA"/>
</dbReference>